<name>A0ACC1M7J1_9FUNG</name>
<proteinExistence type="predicted"/>
<gene>
    <name evidence="1" type="ORF">IWW38_001022</name>
</gene>
<protein>
    <submittedName>
        <fullName evidence="1">Uncharacterized protein</fullName>
    </submittedName>
</protein>
<organism evidence="1 2">
    <name type="scientific">Coemansia aciculifera</name>
    <dbReference type="NCBI Taxonomy" id="417176"/>
    <lineage>
        <taxon>Eukaryota</taxon>
        <taxon>Fungi</taxon>
        <taxon>Fungi incertae sedis</taxon>
        <taxon>Zoopagomycota</taxon>
        <taxon>Kickxellomycotina</taxon>
        <taxon>Kickxellomycetes</taxon>
        <taxon>Kickxellales</taxon>
        <taxon>Kickxellaceae</taxon>
        <taxon>Coemansia</taxon>
    </lineage>
</organism>
<evidence type="ECO:0000313" key="2">
    <source>
        <dbReference type="Proteomes" id="UP001139981"/>
    </source>
</evidence>
<dbReference type="EMBL" id="JANBVB010000029">
    <property type="protein sequence ID" value="KAJ2899367.1"/>
    <property type="molecule type" value="Genomic_DNA"/>
</dbReference>
<evidence type="ECO:0000313" key="1">
    <source>
        <dbReference type="EMBL" id="KAJ2899367.1"/>
    </source>
</evidence>
<sequence>MLDERDENFREMAALGNAKAVRAYIRGGVNIDGQNKMNEWTALHWACARSQAETIEILIRAGANTDLKNSKGELAYDVCKSDEIRALFPNHGSTASRSVATLEEKVESEFVPNYLVNPDLVKAWGMPEDVLPGTVVATQSEPEYMRQREIEAPVASTGKSNNERELLVYREQVDEASLLGSVFVSDNEQTIAALGDVIREELDGVPDSFSLARYNGKLTVPVSAKQEAFNVGRIFRGADDAVVLKNKAQEP</sequence>
<comment type="caution">
    <text evidence="1">The sequence shown here is derived from an EMBL/GenBank/DDBJ whole genome shotgun (WGS) entry which is preliminary data.</text>
</comment>
<dbReference type="Proteomes" id="UP001139981">
    <property type="component" value="Unassembled WGS sequence"/>
</dbReference>
<reference evidence="1" key="1">
    <citation type="submission" date="2022-07" db="EMBL/GenBank/DDBJ databases">
        <title>Phylogenomic reconstructions and comparative analyses of Kickxellomycotina fungi.</title>
        <authorList>
            <person name="Reynolds N.K."/>
            <person name="Stajich J.E."/>
            <person name="Barry K."/>
            <person name="Grigoriev I.V."/>
            <person name="Crous P."/>
            <person name="Smith M.E."/>
        </authorList>
    </citation>
    <scope>NUCLEOTIDE SEQUENCE</scope>
    <source>
        <strain evidence="1">CBS 190363</strain>
    </source>
</reference>
<accession>A0ACC1M7J1</accession>
<keyword evidence="2" id="KW-1185">Reference proteome</keyword>